<dbReference type="InterPro" id="IPR003439">
    <property type="entry name" value="ABC_transporter-like_ATP-bd"/>
</dbReference>
<dbReference type="PATRIC" id="fig|178901.15.peg.3528"/>
<dbReference type="AlphaFoldDB" id="A0A149V2K1"/>
<comment type="caution">
    <text evidence="2">The sequence shown here is derived from an EMBL/GenBank/DDBJ whole genome shotgun (WGS) entry which is preliminary data.</text>
</comment>
<dbReference type="SUPFAM" id="SSF52540">
    <property type="entry name" value="P-loop containing nucleoside triphosphate hydrolases"/>
    <property type="match status" value="1"/>
</dbReference>
<dbReference type="EMBL" id="LHZZ01000609">
    <property type="protein sequence ID" value="KXV74418.1"/>
    <property type="molecule type" value="Genomic_DNA"/>
</dbReference>
<dbReference type="Gene3D" id="3.40.50.300">
    <property type="entry name" value="P-loop containing nucleotide triphosphate hydrolases"/>
    <property type="match status" value="1"/>
</dbReference>
<proteinExistence type="predicted"/>
<dbReference type="PANTHER" id="PTHR46743">
    <property type="entry name" value="TEICHOIC ACIDS EXPORT ATP-BINDING PROTEIN TAGH"/>
    <property type="match status" value="1"/>
</dbReference>
<feature type="domain" description="ABC transporter" evidence="1">
    <location>
        <begin position="76"/>
        <end position="123"/>
    </location>
</feature>
<gene>
    <name evidence="2" type="ORF">AD953_11825</name>
</gene>
<dbReference type="GO" id="GO:0016887">
    <property type="term" value="F:ATP hydrolysis activity"/>
    <property type="evidence" value="ECO:0007669"/>
    <property type="project" value="InterPro"/>
</dbReference>
<dbReference type="InterPro" id="IPR050683">
    <property type="entry name" value="Bact_Polysacc_Export_ATP-bd"/>
</dbReference>
<dbReference type="PANTHER" id="PTHR46743:SF2">
    <property type="entry name" value="TEICHOIC ACIDS EXPORT ATP-BINDING PROTEIN TAGH"/>
    <property type="match status" value="1"/>
</dbReference>
<reference evidence="2 3" key="1">
    <citation type="submission" date="2015-06" db="EMBL/GenBank/DDBJ databases">
        <title>Improved classification and identification of acetic acid bacteria using matrix-assisted laser desorption/ionization time-of-flight mass spectrometry; Gluconobacter nephelii and Gluconobacter uchimurae are later heterotypic synonyms of Gluconobacter japonicus and Gluconobacter oxydans, respectively.</title>
        <authorList>
            <person name="Li L."/>
            <person name="Cleenwerck I."/>
            <person name="De Vuyst L."/>
            <person name="Vandamme P."/>
        </authorList>
    </citation>
    <scope>NUCLEOTIDE SEQUENCE [LARGE SCALE GENOMIC DNA]</scope>
    <source>
        <strain evidence="2 3">LMG 1604</strain>
    </source>
</reference>
<name>A0A149V2K1_9PROT</name>
<dbReference type="Proteomes" id="UP000075538">
    <property type="component" value="Unassembled WGS sequence"/>
</dbReference>
<dbReference type="Pfam" id="PF00005">
    <property type="entry name" value="ABC_tran"/>
    <property type="match status" value="1"/>
</dbReference>
<feature type="non-terminal residue" evidence="2">
    <location>
        <position position="163"/>
    </location>
</feature>
<evidence type="ECO:0000259" key="1">
    <source>
        <dbReference type="Pfam" id="PF00005"/>
    </source>
</evidence>
<evidence type="ECO:0000313" key="2">
    <source>
        <dbReference type="EMBL" id="KXV74418.1"/>
    </source>
</evidence>
<evidence type="ECO:0000313" key="3">
    <source>
        <dbReference type="Proteomes" id="UP000075538"/>
    </source>
</evidence>
<sequence length="163" mass="17354">MSGSVFDAGRVAPGTSSISIEDLSLDFPIFHGGARSLKKLLFKRGKAALTNSRSLRTGGEVRMDRPDGGPIYVQALDDVSVEIKAGERVGLIGHNGAGKSTLLRVMAGIYMPDAPNVLIRGQVAALLDVNSGMNPELTGRENITLMGRHKGLTTAQIRQLEQD</sequence>
<organism evidence="2 3">
    <name type="scientific">Acetobacter malorum</name>
    <dbReference type="NCBI Taxonomy" id="178901"/>
    <lineage>
        <taxon>Bacteria</taxon>
        <taxon>Pseudomonadati</taxon>
        <taxon>Pseudomonadota</taxon>
        <taxon>Alphaproteobacteria</taxon>
        <taxon>Acetobacterales</taxon>
        <taxon>Acetobacteraceae</taxon>
        <taxon>Acetobacter</taxon>
    </lineage>
</organism>
<protein>
    <submittedName>
        <fullName evidence="2">ABC transporter ATP-binding protein</fullName>
    </submittedName>
</protein>
<accession>A0A149V2K1</accession>
<dbReference type="InterPro" id="IPR027417">
    <property type="entry name" value="P-loop_NTPase"/>
</dbReference>
<dbReference type="GO" id="GO:0005524">
    <property type="term" value="F:ATP binding"/>
    <property type="evidence" value="ECO:0007669"/>
    <property type="project" value="UniProtKB-KW"/>
</dbReference>
<keyword evidence="2" id="KW-0547">Nucleotide-binding</keyword>
<dbReference type="RefSeq" id="WP_156475329.1">
    <property type="nucleotide sequence ID" value="NZ_LHZZ01000609.1"/>
</dbReference>
<keyword evidence="2" id="KW-0067">ATP-binding</keyword>